<dbReference type="EMBL" id="CAXIPU020000078">
    <property type="protein sequence ID" value="CAL1671586.1"/>
    <property type="molecule type" value="Genomic_DNA"/>
</dbReference>
<dbReference type="Proteomes" id="UP001497644">
    <property type="component" value="Unassembled WGS sequence"/>
</dbReference>
<gene>
    <name evidence="1" type="ORF">LPLAT_LOCUS1965</name>
    <name evidence="2" type="ORF">LPLAT_LOCUS1966</name>
</gene>
<evidence type="ECO:0000313" key="1">
    <source>
        <dbReference type="EMBL" id="CAL1671585.1"/>
    </source>
</evidence>
<dbReference type="AlphaFoldDB" id="A0AAV2MWI7"/>
<reference evidence="1" key="1">
    <citation type="submission" date="2024-04" db="EMBL/GenBank/DDBJ databases">
        <authorList>
            <consortium name="Molecular Ecology Group"/>
        </authorList>
    </citation>
    <scope>NUCLEOTIDE SEQUENCE</scope>
</reference>
<protein>
    <recommendedName>
        <fullName evidence="4">C2H2-type domain-containing protein</fullName>
    </recommendedName>
</protein>
<evidence type="ECO:0000313" key="2">
    <source>
        <dbReference type="EMBL" id="CAL1671586.1"/>
    </source>
</evidence>
<proteinExistence type="predicted"/>
<accession>A0AAV2MWI7</accession>
<evidence type="ECO:0000313" key="3">
    <source>
        <dbReference type="Proteomes" id="UP001497644"/>
    </source>
</evidence>
<comment type="caution">
    <text evidence="1">The sequence shown here is derived from an EMBL/GenBank/DDBJ whole genome shotgun (WGS) entry which is preliminary data.</text>
</comment>
<evidence type="ECO:0008006" key="4">
    <source>
        <dbReference type="Google" id="ProtNLM"/>
    </source>
</evidence>
<organism evidence="1 3">
    <name type="scientific">Lasius platythorax</name>
    <dbReference type="NCBI Taxonomy" id="488582"/>
    <lineage>
        <taxon>Eukaryota</taxon>
        <taxon>Metazoa</taxon>
        <taxon>Ecdysozoa</taxon>
        <taxon>Arthropoda</taxon>
        <taxon>Hexapoda</taxon>
        <taxon>Insecta</taxon>
        <taxon>Pterygota</taxon>
        <taxon>Neoptera</taxon>
        <taxon>Endopterygota</taxon>
        <taxon>Hymenoptera</taxon>
        <taxon>Apocrita</taxon>
        <taxon>Aculeata</taxon>
        <taxon>Formicoidea</taxon>
        <taxon>Formicidae</taxon>
        <taxon>Formicinae</taxon>
        <taxon>Lasius</taxon>
        <taxon>Lasius</taxon>
    </lineage>
</organism>
<dbReference type="EMBL" id="CAXIPU020000078">
    <property type="protein sequence ID" value="CAL1671585.1"/>
    <property type="molecule type" value="Genomic_DNA"/>
</dbReference>
<sequence>MCATCGLYFASKKAVVSHAKALNRSTVCKTSKILKLTRIEAQRKEEVLCVLREENTGCENAEWVAENEIDEEDLRSCVDNRSDIQVADSLPIIQTTAEWLQNPWTTN</sequence>
<keyword evidence="3" id="KW-1185">Reference proteome</keyword>
<name>A0AAV2MWI7_9HYME</name>